<reference evidence="1" key="1">
    <citation type="submission" date="2020-05" db="EMBL/GenBank/DDBJ databases">
        <title>Phylogenomic resolution of chytrid fungi.</title>
        <authorList>
            <person name="Stajich J.E."/>
            <person name="Amses K."/>
            <person name="Simmons R."/>
            <person name="Seto K."/>
            <person name="Myers J."/>
            <person name="Bonds A."/>
            <person name="Quandt C.A."/>
            <person name="Barry K."/>
            <person name="Liu P."/>
            <person name="Grigoriev I."/>
            <person name="Longcore J.E."/>
            <person name="James T.Y."/>
        </authorList>
    </citation>
    <scope>NUCLEOTIDE SEQUENCE</scope>
    <source>
        <strain evidence="1">JEL0318</strain>
    </source>
</reference>
<dbReference type="EMBL" id="JADGJD010000624">
    <property type="protein sequence ID" value="KAJ3049573.1"/>
    <property type="molecule type" value="Genomic_DNA"/>
</dbReference>
<protein>
    <submittedName>
        <fullName evidence="1">Uncharacterized protein</fullName>
    </submittedName>
</protein>
<keyword evidence="2" id="KW-1185">Reference proteome</keyword>
<dbReference type="AlphaFoldDB" id="A0AAD5S8W9"/>
<comment type="caution">
    <text evidence="1">The sequence shown here is derived from an EMBL/GenBank/DDBJ whole genome shotgun (WGS) entry which is preliminary data.</text>
</comment>
<sequence length="73" mass="8043">MAAISSTDVMVLRLETEPVELVRFICFRARAAAWASAKMAESRAGRWVGEGIVRGVRISPQALRSLSLWVPKS</sequence>
<evidence type="ECO:0000313" key="2">
    <source>
        <dbReference type="Proteomes" id="UP001212841"/>
    </source>
</evidence>
<accession>A0AAD5S8W9</accession>
<proteinExistence type="predicted"/>
<organism evidence="1 2">
    <name type="scientific">Rhizophlyctis rosea</name>
    <dbReference type="NCBI Taxonomy" id="64517"/>
    <lineage>
        <taxon>Eukaryota</taxon>
        <taxon>Fungi</taxon>
        <taxon>Fungi incertae sedis</taxon>
        <taxon>Chytridiomycota</taxon>
        <taxon>Chytridiomycota incertae sedis</taxon>
        <taxon>Chytridiomycetes</taxon>
        <taxon>Rhizophlyctidales</taxon>
        <taxon>Rhizophlyctidaceae</taxon>
        <taxon>Rhizophlyctis</taxon>
    </lineage>
</organism>
<dbReference type="Proteomes" id="UP001212841">
    <property type="component" value="Unassembled WGS sequence"/>
</dbReference>
<gene>
    <name evidence="1" type="ORF">HK097_009443</name>
</gene>
<evidence type="ECO:0000313" key="1">
    <source>
        <dbReference type="EMBL" id="KAJ3049573.1"/>
    </source>
</evidence>
<name>A0AAD5S8W9_9FUNG</name>